<dbReference type="SMR" id="A0A482WJL0"/>
<accession>A0A482WJL0</accession>
<evidence type="ECO:0000313" key="2">
    <source>
        <dbReference type="EMBL" id="RZF33717.1"/>
    </source>
</evidence>
<feature type="compositionally biased region" description="Basic and acidic residues" evidence="1">
    <location>
        <begin position="1"/>
        <end position="12"/>
    </location>
</feature>
<reference evidence="2 3" key="1">
    <citation type="journal article" date="2017" name="Gigascience">
        <title>Genome sequence of the small brown planthopper, Laodelphax striatellus.</title>
        <authorList>
            <person name="Zhu J."/>
            <person name="Jiang F."/>
            <person name="Wang X."/>
            <person name="Yang P."/>
            <person name="Bao Y."/>
            <person name="Zhao W."/>
            <person name="Wang W."/>
            <person name="Lu H."/>
            <person name="Wang Q."/>
            <person name="Cui N."/>
            <person name="Li J."/>
            <person name="Chen X."/>
            <person name="Luo L."/>
            <person name="Yu J."/>
            <person name="Kang L."/>
            <person name="Cui F."/>
        </authorList>
    </citation>
    <scope>NUCLEOTIDE SEQUENCE [LARGE SCALE GENOMIC DNA]</scope>
    <source>
        <strain evidence="2">Lst14</strain>
    </source>
</reference>
<gene>
    <name evidence="2" type="ORF">LSTR_LSTR007745</name>
</gene>
<organism evidence="2 3">
    <name type="scientific">Laodelphax striatellus</name>
    <name type="common">Small brown planthopper</name>
    <name type="synonym">Delphax striatella</name>
    <dbReference type="NCBI Taxonomy" id="195883"/>
    <lineage>
        <taxon>Eukaryota</taxon>
        <taxon>Metazoa</taxon>
        <taxon>Ecdysozoa</taxon>
        <taxon>Arthropoda</taxon>
        <taxon>Hexapoda</taxon>
        <taxon>Insecta</taxon>
        <taxon>Pterygota</taxon>
        <taxon>Neoptera</taxon>
        <taxon>Paraneoptera</taxon>
        <taxon>Hemiptera</taxon>
        <taxon>Auchenorrhyncha</taxon>
        <taxon>Fulgoroidea</taxon>
        <taxon>Delphacidae</taxon>
        <taxon>Criomorphinae</taxon>
        <taxon>Laodelphax</taxon>
    </lineage>
</organism>
<feature type="region of interest" description="Disordered" evidence="1">
    <location>
        <begin position="1"/>
        <end position="42"/>
    </location>
</feature>
<evidence type="ECO:0000256" key="1">
    <source>
        <dbReference type="SAM" id="MobiDB-lite"/>
    </source>
</evidence>
<proteinExistence type="predicted"/>
<dbReference type="EMBL" id="QKKF02033568">
    <property type="protein sequence ID" value="RZF33717.1"/>
    <property type="molecule type" value="Genomic_DNA"/>
</dbReference>
<dbReference type="Proteomes" id="UP000291343">
    <property type="component" value="Unassembled WGS sequence"/>
</dbReference>
<comment type="caution">
    <text evidence="2">The sequence shown here is derived from an EMBL/GenBank/DDBJ whole genome shotgun (WGS) entry which is preliminary data.</text>
</comment>
<protein>
    <submittedName>
        <fullName evidence="2">Uncharacterized protein</fullName>
    </submittedName>
</protein>
<sequence length="115" mass="13143">MKRKREKEDVEKRKKRTKRNENGKKEVDIEDNGEEEKEEEDKECEWQVQVRVSCGGDGSEPGVSAAQTSRAVWSATRLPSLQPLHHRFWTRMEACCNGISPDGDLLNLQATQSVD</sequence>
<dbReference type="InParanoid" id="A0A482WJL0"/>
<dbReference type="AlphaFoldDB" id="A0A482WJL0"/>
<name>A0A482WJL0_LAOST</name>
<feature type="compositionally biased region" description="Acidic residues" evidence="1">
    <location>
        <begin position="28"/>
        <end position="42"/>
    </location>
</feature>
<keyword evidence="3" id="KW-1185">Reference proteome</keyword>
<evidence type="ECO:0000313" key="3">
    <source>
        <dbReference type="Proteomes" id="UP000291343"/>
    </source>
</evidence>